<dbReference type="InterPro" id="IPR045062">
    <property type="entry name" value="Cyt_c_biogenesis_CcsA/CcmC"/>
</dbReference>
<evidence type="ECO:0000313" key="9">
    <source>
        <dbReference type="Proteomes" id="UP000249522"/>
    </source>
</evidence>
<evidence type="ECO:0000256" key="1">
    <source>
        <dbReference type="ARBA" id="ARBA00004141"/>
    </source>
</evidence>
<feature type="domain" description="Cytochrome c assembly protein" evidence="7">
    <location>
        <begin position="318"/>
        <end position="414"/>
    </location>
</feature>
<feature type="transmembrane region" description="Helical" evidence="6">
    <location>
        <begin position="83"/>
        <end position="102"/>
    </location>
</feature>
<feature type="transmembrane region" description="Helical" evidence="6">
    <location>
        <begin position="391"/>
        <end position="417"/>
    </location>
</feature>
<keyword evidence="2 6" id="KW-0812">Transmembrane</keyword>
<reference evidence="8 9" key="1">
    <citation type="submission" date="2018-06" db="EMBL/GenBank/DDBJ databases">
        <title>Paenibacillus imtechensis sp. nov.</title>
        <authorList>
            <person name="Pinnaka A.K."/>
            <person name="Singh H."/>
            <person name="Kaur M."/>
        </authorList>
    </citation>
    <scope>NUCLEOTIDE SEQUENCE [LARGE SCALE GENOMIC DNA]</scope>
    <source>
        <strain evidence="8 9">SMB1</strain>
    </source>
</reference>
<feature type="transmembrane region" description="Helical" evidence="6">
    <location>
        <begin position="49"/>
        <end position="71"/>
    </location>
</feature>
<dbReference type="GO" id="GO:0005886">
    <property type="term" value="C:plasma membrane"/>
    <property type="evidence" value="ECO:0007669"/>
    <property type="project" value="TreeGrafter"/>
</dbReference>
<keyword evidence="5 6" id="KW-0472">Membrane</keyword>
<protein>
    <submittedName>
        <fullName evidence="8">C-type cytochrome biogenesis protein CcsB</fullName>
    </submittedName>
</protein>
<accession>A0A2W1L5T1</accession>
<dbReference type="EMBL" id="QKRB01000057">
    <property type="protein sequence ID" value="PZD93490.1"/>
    <property type="molecule type" value="Genomic_DNA"/>
</dbReference>
<organism evidence="8 9">
    <name type="scientific">Paenibacillus sambharensis</name>
    <dbReference type="NCBI Taxonomy" id="1803190"/>
    <lineage>
        <taxon>Bacteria</taxon>
        <taxon>Bacillati</taxon>
        <taxon>Bacillota</taxon>
        <taxon>Bacilli</taxon>
        <taxon>Bacillales</taxon>
        <taxon>Paenibacillaceae</taxon>
        <taxon>Paenibacillus</taxon>
    </lineage>
</organism>
<dbReference type="PANTHER" id="PTHR30071:SF1">
    <property type="entry name" value="CYTOCHROME B_B6 PROTEIN-RELATED"/>
    <property type="match status" value="1"/>
</dbReference>
<evidence type="ECO:0000313" key="8">
    <source>
        <dbReference type="EMBL" id="PZD93490.1"/>
    </source>
</evidence>
<dbReference type="GO" id="GO:0020037">
    <property type="term" value="F:heme binding"/>
    <property type="evidence" value="ECO:0007669"/>
    <property type="project" value="InterPro"/>
</dbReference>
<feature type="transmembrane region" description="Helical" evidence="6">
    <location>
        <begin position="282"/>
        <end position="300"/>
    </location>
</feature>
<dbReference type="Proteomes" id="UP000249522">
    <property type="component" value="Unassembled WGS sequence"/>
</dbReference>
<feature type="transmembrane region" description="Helical" evidence="6">
    <location>
        <begin position="188"/>
        <end position="206"/>
    </location>
</feature>
<feature type="transmembrane region" description="Helical" evidence="6">
    <location>
        <begin position="145"/>
        <end position="167"/>
    </location>
</feature>
<keyword evidence="4 6" id="KW-1133">Transmembrane helix</keyword>
<name>A0A2W1L5T1_9BACL</name>
<dbReference type="PANTHER" id="PTHR30071">
    <property type="entry name" value="HEME EXPORTER PROTEIN C"/>
    <property type="match status" value="1"/>
</dbReference>
<evidence type="ECO:0000259" key="7">
    <source>
        <dbReference type="Pfam" id="PF01578"/>
    </source>
</evidence>
<sequence length="421" mass="47375">MNWLDISSSAFIAAFFLYCFAFLFYVIAVAGRKWSNRKPEEHVRKWSRVGFVFSTIGLAAHLVFFFTRWAGAGHIPTSNMYEFMTFLGMSIMIAFTIIYLIYRSPLLGMFALPLTIVIVAYAAVFPQKVQPLVPALQSNWLKVHVTTAALGEAFFAVGFAAGLMYLLRVIDFKGTDKAARRAQRWIEFTLYVIIVIVGFIGAVFLFRGMDYQASFTQTTISYDKTGAESITEDKVEYTLPPIVKPYNSETTSIEPFLGMKSPLFEAPSWMNGANAGRKLNTVIWSVIAGTLLYGLLRLVFRKPLGAVIHPTLEGIDPEDLDEISYRSIAIGFPVFTLGALIFAMIWAEQAWGRFWGWDPKEVWALITWLYYSAYLHLRLSRGWQGHRSSWLAVIGFIVVMFTLIGVNLIIAGLHSYAGVDG</sequence>
<dbReference type="InterPro" id="IPR002541">
    <property type="entry name" value="Cyt_c_assembly"/>
</dbReference>
<feature type="transmembrane region" description="Helical" evidence="6">
    <location>
        <begin position="362"/>
        <end position="379"/>
    </location>
</feature>
<evidence type="ECO:0000256" key="4">
    <source>
        <dbReference type="ARBA" id="ARBA00022989"/>
    </source>
</evidence>
<feature type="transmembrane region" description="Helical" evidence="6">
    <location>
        <begin position="6"/>
        <end position="28"/>
    </location>
</feature>
<evidence type="ECO:0000256" key="5">
    <source>
        <dbReference type="ARBA" id="ARBA00023136"/>
    </source>
</evidence>
<dbReference type="AlphaFoldDB" id="A0A2W1L5T1"/>
<comment type="subcellular location">
    <subcellularLocation>
        <location evidence="1">Membrane</location>
        <topology evidence="1">Multi-pass membrane protein</topology>
    </subcellularLocation>
</comment>
<dbReference type="OrthoDB" id="9814290at2"/>
<dbReference type="GO" id="GO:0017004">
    <property type="term" value="P:cytochrome complex assembly"/>
    <property type="evidence" value="ECO:0007669"/>
    <property type="project" value="UniProtKB-KW"/>
</dbReference>
<feature type="transmembrane region" description="Helical" evidence="6">
    <location>
        <begin position="328"/>
        <end position="347"/>
    </location>
</feature>
<keyword evidence="3" id="KW-0201">Cytochrome c-type biogenesis</keyword>
<comment type="caution">
    <text evidence="8">The sequence shown here is derived from an EMBL/GenBank/DDBJ whole genome shotgun (WGS) entry which is preliminary data.</text>
</comment>
<feature type="domain" description="Cytochrome c assembly protein" evidence="7">
    <location>
        <begin position="78"/>
        <end position="190"/>
    </location>
</feature>
<proteinExistence type="predicted"/>
<dbReference type="RefSeq" id="WP_111149159.1">
    <property type="nucleotide sequence ID" value="NZ_QKRB01000057.1"/>
</dbReference>
<gene>
    <name evidence="8" type="ORF">DNH61_22990</name>
</gene>
<evidence type="ECO:0000256" key="2">
    <source>
        <dbReference type="ARBA" id="ARBA00022692"/>
    </source>
</evidence>
<evidence type="ECO:0000256" key="3">
    <source>
        <dbReference type="ARBA" id="ARBA00022748"/>
    </source>
</evidence>
<feature type="transmembrane region" description="Helical" evidence="6">
    <location>
        <begin position="107"/>
        <end position="125"/>
    </location>
</feature>
<evidence type="ECO:0000256" key="6">
    <source>
        <dbReference type="SAM" id="Phobius"/>
    </source>
</evidence>
<keyword evidence="9" id="KW-1185">Reference proteome</keyword>
<dbReference type="Pfam" id="PF01578">
    <property type="entry name" value="Cytochrom_C_asm"/>
    <property type="match status" value="2"/>
</dbReference>